<dbReference type="PANTHER" id="PTHR21660">
    <property type="entry name" value="THIOESTERASE SUPERFAMILY MEMBER-RELATED"/>
    <property type="match status" value="1"/>
</dbReference>
<reference evidence="4 5" key="1">
    <citation type="journal article" date="2014" name="BMC Genomics">
        <title>Genome and secretome analysis of the hemibiotrophic fungal pathogen, Moniliophthora roreri, which causes frosty pod rot disease of cacao: mechanisms of the biotrophic and necrotrophic phases.</title>
        <authorList>
            <person name="Meinhardt L.W."/>
            <person name="Costa G.G.L."/>
            <person name="Thomazella D.P.T."/>
            <person name="Teixeira P.J.P.L."/>
            <person name="Carazzolle M.F."/>
            <person name="Schuster S.C."/>
            <person name="Carlson J.E."/>
            <person name="Guiltinan M.J."/>
            <person name="Mieczkowski P."/>
            <person name="Farmer A."/>
            <person name="Ramaraj T."/>
            <person name="Crozier J."/>
            <person name="Davis R.E."/>
            <person name="Shao J."/>
            <person name="Melnick R.L."/>
            <person name="Pereira G.A.G."/>
            <person name="Bailey B.A."/>
        </authorList>
    </citation>
    <scope>NUCLEOTIDE SEQUENCE [LARGE SCALE GENOMIC DNA]</scope>
    <source>
        <strain evidence="4 5">MCA 2997</strain>
    </source>
</reference>
<dbReference type="Proteomes" id="UP000017559">
    <property type="component" value="Unassembled WGS sequence"/>
</dbReference>
<dbReference type="SUPFAM" id="SSF54637">
    <property type="entry name" value="Thioesterase/thiol ester dehydrase-isomerase"/>
    <property type="match status" value="1"/>
</dbReference>
<protein>
    <recommendedName>
        <fullName evidence="3">Thioesterase domain-containing protein</fullName>
    </recommendedName>
</protein>
<evidence type="ECO:0000313" key="4">
    <source>
        <dbReference type="EMBL" id="ESK86519.1"/>
    </source>
</evidence>
<dbReference type="EMBL" id="AWSO01000922">
    <property type="protein sequence ID" value="ESK86519.1"/>
    <property type="molecule type" value="Genomic_DNA"/>
</dbReference>
<keyword evidence="2" id="KW-0378">Hydrolase</keyword>
<comment type="caution">
    <text evidence="4">The sequence shown here is derived from an EMBL/GenBank/DDBJ whole genome shotgun (WGS) entry which is preliminary data.</text>
</comment>
<dbReference type="Gene3D" id="3.10.129.10">
    <property type="entry name" value="Hotdog Thioesterase"/>
    <property type="match status" value="1"/>
</dbReference>
<dbReference type="Pfam" id="PF03061">
    <property type="entry name" value="4HBT"/>
    <property type="match status" value="1"/>
</dbReference>
<gene>
    <name evidence="4" type="ORF">Moror_9839</name>
</gene>
<evidence type="ECO:0000256" key="1">
    <source>
        <dbReference type="ARBA" id="ARBA00008324"/>
    </source>
</evidence>
<dbReference type="InterPro" id="IPR039298">
    <property type="entry name" value="ACOT13"/>
</dbReference>
<evidence type="ECO:0000313" key="5">
    <source>
        <dbReference type="Proteomes" id="UP000017559"/>
    </source>
</evidence>
<dbReference type="GO" id="GO:0047617">
    <property type="term" value="F:fatty acyl-CoA hydrolase activity"/>
    <property type="evidence" value="ECO:0007669"/>
    <property type="project" value="InterPro"/>
</dbReference>
<dbReference type="OrthoDB" id="2831072at2759"/>
<name>V2Y4F6_MONRO</name>
<dbReference type="HOGENOM" id="CLU_085799_2_0_1"/>
<organism evidence="4 5">
    <name type="scientific">Moniliophthora roreri (strain MCA 2997)</name>
    <name type="common">Cocoa frosty pod rot fungus</name>
    <name type="synonym">Crinipellis roreri</name>
    <dbReference type="NCBI Taxonomy" id="1381753"/>
    <lineage>
        <taxon>Eukaryota</taxon>
        <taxon>Fungi</taxon>
        <taxon>Dikarya</taxon>
        <taxon>Basidiomycota</taxon>
        <taxon>Agaricomycotina</taxon>
        <taxon>Agaricomycetes</taxon>
        <taxon>Agaricomycetidae</taxon>
        <taxon>Agaricales</taxon>
        <taxon>Marasmiineae</taxon>
        <taxon>Marasmiaceae</taxon>
        <taxon>Moniliophthora</taxon>
    </lineage>
</organism>
<sequence>MSLPSSFDVSQIRGNLTDAQKRTAAQTFAHFIGTPSTSFGAEIGRNLKIVEINVKVPTNEERPRVAMHDAMAQTICEIDVTKNMCNIFGNLHGGCSAYMIDHCSVSALVSLGIVAGIDGTGVSQSLSLQWYRPAILGTKLKIISTTVSLDGYIRTARSELRDRVDNTLYVEATHSTINKNAGRKSEKMPEPKL</sequence>
<dbReference type="KEGG" id="mrr:Moror_9839"/>
<proteinExistence type="inferred from homology"/>
<accession>V2Y4F6</accession>
<dbReference type="PANTHER" id="PTHR21660:SF1">
    <property type="entry name" value="ACYL-COENZYME A THIOESTERASE 13"/>
    <property type="match status" value="1"/>
</dbReference>
<feature type="domain" description="Thioesterase" evidence="3">
    <location>
        <begin position="88"/>
        <end position="162"/>
    </location>
</feature>
<evidence type="ECO:0000256" key="2">
    <source>
        <dbReference type="ARBA" id="ARBA00022801"/>
    </source>
</evidence>
<keyword evidence="5" id="KW-1185">Reference proteome</keyword>
<dbReference type="AlphaFoldDB" id="V2Y4F6"/>
<comment type="similarity">
    <text evidence="1">Belongs to the thioesterase PaaI family.</text>
</comment>
<dbReference type="InterPro" id="IPR029069">
    <property type="entry name" value="HotDog_dom_sf"/>
</dbReference>
<evidence type="ECO:0000259" key="3">
    <source>
        <dbReference type="Pfam" id="PF03061"/>
    </source>
</evidence>
<dbReference type="InterPro" id="IPR006683">
    <property type="entry name" value="Thioestr_dom"/>
</dbReference>
<dbReference type="CDD" id="cd03443">
    <property type="entry name" value="PaaI_thioesterase"/>
    <property type="match status" value="1"/>
</dbReference>